<organism evidence="1 2">
    <name type="scientific">Marasmiellus scandens</name>
    <dbReference type="NCBI Taxonomy" id="2682957"/>
    <lineage>
        <taxon>Eukaryota</taxon>
        <taxon>Fungi</taxon>
        <taxon>Dikarya</taxon>
        <taxon>Basidiomycota</taxon>
        <taxon>Agaricomycotina</taxon>
        <taxon>Agaricomycetes</taxon>
        <taxon>Agaricomycetidae</taxon>
        <taxon>Agaricales</taxon>
        <taxon>Marasmiineae</taxon>
        <taxon>Omphalotaceae</taxon>
        <taxon>Marasmiellus</taxon>
    </lineage>
</organism>
<protein>
    <submittedName>
        <fullName evidence="1">Uncharacterized protein</fullName>
    </submittedName>
</protein>
<keyword evidence="2" id="KW-1185">Reference proteome</keyword>
<sequence>MSEDAPMRLEPEDLGAKNGTRFVDTACGASRSTHNGGKEYCFRPKLNFPPYKRSRHSETSEGSKDIINGGKKIKVITSGQQRRGRVVELDEDGRATTATLGLENQVNIPRPSSLLSLATSVIAGSANTVVVGKGYWMTGKWKNNADGSSECLFDV</sequence>
<comment type="caution">
    <text evidence="1">The sequence shown here is derived from an EMBL/GenBank/DDBJ whole genome shotgun (WGS) entry which is preliminary data.</text>
</comment>
<dbReference type="EMBL" id="JBANRG010000107">
    <property type="protein sequence ID" value="KAK7435424.1"/>
    <property type="molecule type" value="Genomic_DNA"/>
</dbReference>
<name>A0ABR1IKT3_9AGAR</name>
<proteinExistence type="predicted"/>
<reference evidence="1 2" key="1">
    <citation type="submission" date="2024-01" db="EMBL/GenBank/DDBJ databases">
        <title>A draft genome for the cacao thread blight pathogen Marasmiellus scandens.</title>
        <authorList>
            <person name="Baruah I.K."/>
            <person name="Leung J."/>
            <person name="Bukari Y."/>
            <person name="Amoako-Attah I."/>
            <person name="Meinhardt L.W."/>
            <person name="Bailey B.A."/>
            <person name="Cohen S.P."/>
        </authorList>
    </citation>
    <scope>NUCLEOTIDE SEQUENCE [LARGE SCALE GENOMIC DNA]</scope>
    <source>
        <strain evidence="1 2">GH-19</strain>
    </source>
</reference>
<gene>
    <name evidence="1" type="ORF">VKT23_019685</name>
</gene>
<evidence type="ECO:0000313" key="2">
    <source>
        <dbReference type="Proteomes" id="UP001498398"/>
    </source>
</evidence>
<evidence type="ECO:0000313" key="1">
    <source>
        <dbReference type="EMBL" id="KAK7435424.1"/>
    </source>
</evidence>
<dbReference type="Proteomes" id="UP001498398">
    <property type="component" value="Unassembled WGS sequence"/>
</dbReference>
<accession>A0ABR1IKT3</accession>